<protein>
    <submittedName>
        <fullName evidence="1">Uncharacterized protein</fullName>
    </submittedName>
</protein>
<accession>A0A699J3A3</accession>
<dbReference type="AlphaFoldDB" id="A0A699J3A3"/>
<sequence length="75" mass="8702">MAFDPTISPHYKIIQVPDIGSQTITYLSETDTWSVSGDTNRVIEFEGFEEGVYWNDAIHWLNPYDKFKTRLCILS</sequence>
<reference evidence="1" key="1">
    <citation type="journal article" date="2019" name="Sci. Rep.">
        <title>Draft genome of Tanacetum cinerariifolium, the natural source of mosquito coil.</title>
        <authorList>
            <person name="Yamashiro T."/>
            <person name="Shiraishi A."/>
            <person name="Satake H."/>
            <person name="Nakayama K."/>
        </authorList>
    </citation>
    <scope>NUCLEOTIDE SEQUENCE</scope>
</reference>
<gene>
    <name evidence="1" type="ORF">Tci_578677</name>
</gene>
<proteinExistence type="predicted"/>
<organism evidence="1">
    <name type="scientific">Tanacetum cinerariifolium</name>
    <name type="common">Dalmatian daisy</name>
    <name type="synonym">Chrysanthemum cinerariifolium</name>
    <dbReference type="NCBI Taxonomy" id="118510"/>
    <lineage>
        <taxon>Eukaryota</taxon>
        <taxon>Viridiplantae</taxon>
        <taxon>Streptophyta</taxon>
        <taxon>Embryophyta</taxon>
        <taxon>Tracheophyta</taxon>
        <taxon>Spermatophyta</taxon>
        <taxon>Magnoliopsida</taxon>
        <taxon>eudicotyledons</taxon>
        <taxon>Gunneridae</taxon>
        <taxon>Pentapetalae</taxon>
        <taxon>asterids</taxon>
        <taxon>campanulids</taxon>
        <taxon>Asterales</taxon>
        <taxon>Asteraceae</taxon>
        <taxon>Asteroideae</taxon>
        <taxon>Anthemideae</taxon>
        <taxon>Anthemidinae</taxon>
        <taxon>Tanacetum</taxon>
    </lineage>
</organism>
<evidence type="ECO:0000313" key="1">
    <source>
        <dbReference type="EMBL" id="GFA06705.1"/>
    </source>
</evidence>
<comment type="caution">
    <text evidence="1">The sequence shown here is derived from an EMBL/GenBank/DDBJ whole genome shotgun (WGS) entry which is preliminary data.</text>
</comment>
<dbReference type="EMBL" id="BKCJ010363827">
    <property type="protein sequence ID" value="GFA06705.1"/>
    <property type="molecule type" value="Genomic_DNA"/>
</dbReference>
<name>A0A699J3A3_TANCI</name>